<feature type="domain" description="Btz" evidence="19">
    <location>
        <begin position="101"/>
        <end position="229"/>
    </location>
</feature>
<evidence type="ECO:0000256" key="1">
    <source>
        <dbReference type="ARBA" id="ARBA00004210"/>
    </source>
</evidence>
<feature type="compositionally biased region" description="Polar residues" evidence="18">
    <location>
        <begin position="513"/>
        <end position="527"/>
    </location>
</feature>
<feature type="compositionally biased region" description="Polar residues" evidence="18">
    <location>
        <begin position="615"/>
        <end position="625"/>
    </location>
</feature>
<dbReference type="GO" id="GO:0010494">
    <property type="term" value="C:cytoplasmic stress granule"/>
    <property type="evidence" value="ECO:0007669"/>
    <property type="project" value="UniProtKB-SubCell"/>
</dbReference>
<evidence type="ECO:0000256" key="9">
    <source>
        <dbReference type="ARBA" id="ARBA00022664"/>
    </source>
</evidence>
<evidence type="ECO:0000313" key="20">
    <source>
        <dbReference type="EMBL" id="CAD6993915.1"/>
    </source>
</evidence>
<evidence type="ECO:0000256" key="3">
    <source>
        <dbReference type="ARBA" id="ARBA00004324"/>
    </source>
</evidence>
<evidence type="ECO:0000256" key="4">
    <source>
        <dbReference type="ARBA" id="ARBA00004556"/>
    </source>
</evidence>
<evidence type="ECO:0000256" key="17">
    <source>
        <dbReference type="ARBA" id="ARBA00023273"/>
    </source>
</evidence>
<dbReference type="GO" id="GO:0048471">
    <property type="term" value="C:perinuclear region of cytoplasm"/>
    <property type="evidence" value="ECO:0007669"/>
    <property type="project" value="UniProtKB-SubCell"/>
</dbReference>
<dbReference type="GO" id="GO:0005681">
    <property type="term" value="C:spliceosomal complex"/>
    <property type="evidence" value="ECO:0007669"/>
    <property type="project" value="UniProtKB-KW"/>
</dbReference>
<evidence type="ECO:0000256" key="11">
    <source>
        <dbReference type="ARBA" id="ARBA00022816"/>
    </source>
</evidence>
<sequence>MAEVEKISTTATSSPEANISSADIPLSELGEAAGNNTVEFGTSPTQEKSSNSHPHDSEYDTASDLEGGVDEYDDEEDDDDLDDESMTDGESMTDDDDDDDDEEDERQGSISLEKAEIEEQKKVDEDRSNPQYIPKRGTFYEHDDRTAEIDVDRSVNVDEICESQDGAVSGVKPPQSPTISQASKTMKKWQPASAVERWSHDRFDASEQAPKSRTELVSAYGYDIRTEDAPPRARRRRRYGRGPSKYSRNWEDESAYLKASNKERKPPRPSDFPVLNERNAHKTRKPQTIREEKENRMDKRSNLDKSCSSSRPSQQQEERRDMKVGKGKNFSNHTGNVGRQAPMEFKQKQRNARHSGPSYRDSQNSRNDSHYDRGNNRHQSNTQQNSGMVDHNQHKSGNGKGQTHSRQSQAENAYGQVMDHQVTISGGNHSSYSQQKPKSPMQSQQQSSNIPIRQQQQPKNTPPASNLSQRLQQVQNRNDPSHVGSVQMHALASQNQIVGQQQQLAGANVVLNNQQSPPAQPLQQIPQEQRGPPKRYSSLRRSQHEAQHITDQMQQMHIQQQQPPMLIQDQHMIQANLMQLYHQENLQAMQAIQATPNPSQPQKTNSGYAPVPPASQGTPYANSGNTGTSQTAFYVASPDVYTASAAAGTQAQPPGQYAQQAPSNYLPSSSTPTTANIAYAGGPSTTTPPQVAGAPATSFGQPTAVPPATVANAAGSAANNSNANFSNYQNYNTVGGTTYFVPPAQATTRPVVLPQRRPTNAIPILPPSEKNKQRSADAKDEAKLLTGNSASQGNGAQSSAPIGSAENIDHIIDNMFVQRPAFQPPQAGQAATTNPNRKSSSPSSTIDNSGGDSSSIGNASLGDDVAAIADKSSKTGENAQSENNMNNSIIITNE</sequence>
<reference evidence="21" key="2">
    <citation type="journal article" date="2014" name="BMC Genomics">
        <title>A genomic perspective to assessing quality of mass-reared SIT flies used in Mediterranean fruit fly (Ceratitis capitata) eradication in California.</title>
        <authorList>
            <person name="Calla B."/>
            <person name="Hall B."/>
            <person name="Hou S."/>
            <person name="Geib S.M."/>
        </authorList>
    </citation>
    <scope>NUCLEOTIDE SEQUENCE</scope>
</reference>
<feature type="region of interest" description="Disordered" evidence="18">
    <location>
        <begin position="652"/>
        <end position="700"/>
    </location>
</feature>
<evidence type="ECO:0000256" key="6">
    <source>
        <dbReference type="ARBA" id="ARBA00019964"/>
    </source>
</evidence>
<feature type="compositionally biased region" description="Acidic residues" evidence="18">
    <location>
        <begin position="59"/>
        <end position="105"/>
    </location>
</feature>
<dbReference type="SMART" id="SM01044">
    <property type="entry name" value="Btz"/>
    <property type="match status" value="1"/>
</dbReference>
<feature type="compositionally biased region" description="Low complexity" evidence="18">
    <location>
        <begin position="430"/>
        <end position="458"/>
    </location>
</feature>
<comment type="similarity">
    <text evidence="5">Belongs to the CASC3 family.</text>
</comment>
<evidence type="ECO:0000313" key="22">
    <source>
        <dbReference type="Proteomes" id="UP000606786"/>
    </source>
</evidence>
<dbReference type="GO" id="GO:0035145">
    <property type="term" value="C:exon-exon junction complex"/>
    <property type="evidence" value="ECO:0007669"/>
    <property type="project" value="InterPro"/>
</dbReference>
<dbReference type="EMBL" id="GAMC01002902">
    <property type="protein sequence ID" value="JAC03654.1"/>
    <property type="molecule type" value="mRNA"/>
</dbReference>
<feature type="region of interest" description="Disordered" evidence="18">
    <location>
        <begin position="164"/>
        <end position="411"/>
    </location>
</feature>
<evidence type="ECO:0000256" key="14">
    <source>
        <dbReference type="ARBA" id="ARBA00023161"/>
    </source>
</evidence>
<feature type="compositionally biased region" description="Polar residues" evidence="18">
    <location>
        <begin position="401"/>
        <end position="411"/>
    </location>
</feature>
<accession>W8C338</accession>
<dbReference type="Proteomes" id="UP000606786">
    <property type="component" value="Unassembled WGS sequence"/>
</dbReference>
<keyword evidence="11" id="KW-0509">mRNA transport</keyword>
<keyword evidence="10" id="KW-0747">Spliceosome</keyword>
<dbReference type="CTD" id="43331"/>
<dbReference type="PANTHER" id="PTHR13434:SF0">
    <property type="entry name" value="PROTEIN CASC3"/>
    <property type="match status" value="1"/>
</dbReference>
<proteinExistence type="evidence at transcript level"/>
<feature type="compositionally biased region" description="Basic and acidic residues" evidence="18">
    <location>
        <begin position="288"/>
        <end position="303"/>
    </location>
</feature>
<feature type="compositionally biased region" description="Polar residues" evidence="18">
    <location>
        <begin position="462"/>
        <end position="478"/>
    </location>
</feature>
<feature type="compositionally biased region" description="Polar residues" evidence="18">
    <location>
        <begin position="7"/>
        <end position="21"/>
    </location>
</feature>
<feature type="compositionally biased region" description="Polar residues" evidence="18">
    <location>
        <begin position="875"/>
        <end position="894"/>
    </location>
</feature>
<feature type="compositionally biased region" description="Polar residues" evidence="18">
    <location>
        <begin position="377"/>
        <end position="387"/>
    </location>
</feature>
<feature type="compositionally biased region" description="Low complexity" evidence="18">
    <location>
        <begin position="824"/>
        <end position="835"/>
    </location>
</feature>
<dbReference type="InterPro" id="IPR028544">
    <property type="entry name" value="CASC3"/>
</dbReference>
<reference evidence="21" key="1">
    <citation type="submission" date="2013-07" db="EMBL/GenBank/DDBJ databases">
        <authorList>
            <person name="Geib S."/>
        </authorList>
    </citation>
    <scope>NUCLEOTIDE SEQUENCE</scope>
</reference>
<evidence type="ECO:0000256" key="7">
    <source>
        <dbReference type="ARBA" id="ARBA00022448"/>
    </source>
</evidence>
<keyword evidence="22" id="KW-1185">Reference proteome</keyword>
<dbReference type="EMBL" id="CAJHJT010000001">
    <property type="protein sequence ID" value="CAD6993915.1"/>
    <property type="molecule type" value="Genomic_DNA"/>
</dbReference>
<protein>
    <recommendedName>
        <fullName evidence="6">Protein CASC3</fullName>
    </recommendedName>
</protein>
<dbReference type="GO" id="GO:0030425">
    <property type="term" value="C:dendrite"/>
    <property type="evidence" value="ECO:0007669"/>
    <property type="project" value="UniProtKB-SubCell"/>
</dbReference>
<dbReference type="AlphaFoldDB" id="W8C338"/>
<feature type="compositionally biased region" description="Basic and acidic residues" evidence="18">
    <location>
        <begin position="138"/>
        <end position="151"/>
    </location>
</feature>
<dbReference type="KEGG" id="ccat:101460633"/>
<reference evidence="20" key="3">
    <citation type="submission" date="2020-11" db="EMBL/GenBank/DDBJ databases">
        <authorList>
            <person name="Whitehead M."/>
        </authorList>
    </citation>
    <scope>NUCLEOTIDE SEQUENCE</scope>
    <source>
        <strain evidence="20">EGII</strain>
    </source>
</reference>
<dbReference type="GO" id="GO:0016607">
    <property type="term" value="C:nuclear speck"/>
    <property type="evidence" value="ECO:0007669"/>
    <property type="project" value="UniProtKB-SubCell"/>
</dbReference>
<dbReference type="GO" id="GO:0008380">
    <property type="term" value="P:RNA splicing"/>
    <property type="evidence" value="ECO:0007669"/>
    <property type="project" value="UniProtKB-KW"/>
</dbReference>
<evidence type="ECO:0000256" key="5">
    <source>
        <dbReference type="ARBA" id="ARBA00009548"/>
    </source>
</evidence>
<evidence type="ECO:0000256" key="16">
    <source>
        <dbReference type="ARBA" id="ARBA00023242"/>
    </source>
</evidence>
<dbReference type="GO" id="GO:0000184">
    <property type="term" value="P:nuclear-transcribed mRNA catabolic process, nonsense-mediated decay"/>
    <property type="evidence" value="ECO:0007669"/>
    <property type="project" value="UniProtKB-KW"/>
</dbReference>
<feature type="compositionally biased region" description="Basic and acidic residues" evidence="18">
    <location>
        <begin position="113"/>
        <end position="128"/>
    </location>
</feature>
<keyword evidence="14" id="KW-0866">Nonsense-mediated mRNA decay</keyword>
<keyword evidence="15" id="KW-0508">mRNA splicing</keyword>
<feature type="compositionally biased region" description="Low complexity" evidence="18">
    <location>
        <begin position="843"/>
        <end position="860"/>
    </location>
</feature>
<evidence type="ECO:0000256" key="15">
    <source>
        <dbReference type="ARBA" id="ARBA00023187"/>
    </source>
</evidence>
<organism evidence="21">
    <name type="scientific">Ceratitis capitata</name>
    <name type="common">Mediterranean fruit fly</name>
    <name type="synonym">Tephritis capitata</name>
    <dbReference type="NCBI Taxonomy" id="7213"/>
    <lineage>
        <taxon>Eukaryota</taxon>
        <taxon>Metazoa</taxon>
        <taxon>Ecdysozoa</taxon>
        <taxon>Arthropoda</taxon>
        <taxon>Hexapoda</taxon>
        <taxon>Insecta</taxon>
        <taxon>Pterygota</taxon>
        <taxon>Neoptera</taxon>
        <taxon>Endopterygota</taxon>
        <taxon>Diptera</taxon>
        <taxon>Brachycera</taxon>
        <taxon>Muscomorpha</taxon>
        <taxon>Tephritoidea</taxon>
        <taxon>Tephritidae</taxon>
        <taxon>Ceratitis</taxon>
        <taxon>Ceratitis</taxon>
    </lineage>
</organism>
<feature type="region of interest" description="Disordered" evidence="18">
    <location>
        <begin position="1"/>
        <end position="151"/>
    </location>
</feature>
<dbReference type="Pfam" id="PF09405">
    <property type="entry name" value="Btz"/>
    <property type="match status" value="1"/>
</dbReference>
<name>W8C338_CERCA</name>
<dbReference type="GeneID" id="101460633"/>
<keyword evidence="16" id="KW-0539">Nucleus</keyword>
<feature type="region of interest" description="Disordered" evidence="18">
    <location>
        <begin position="752"/>
        <end position="780"/>
    </location>
</feature>
<dbReference type="GO" id="GO:0006397">
    <property type="term" value="P:mRNA processing"/>
    <property type="evidence" value="ECO:0007669"/>
    <property type="project" value="UniProtKB-KW"/>
</dbReference>
<dbReference type="OrthoDB" id="657902at2759"/>
<feature type="region of interest" description="Disordered" evidence="18">
    <location>
        <begin position="423"/>
        <end position="484"/>
    </location>
</feature>
<comment type="subcellular location">
    <subcellularLocation>
        <location evidence="2">Cell projection</location>
        <location evidence="2">Dendrite</location>
    </subcellularLocation>
    <subcellularLocation>
        <location evidence="1">Cytoplasm</location>
        <location evidence="1">Stress granule</location>
    </subcellularLocation>
    <subcellularLocation>
        <location evidence="4">Cytoplasm</location>
        <location evidence="4">Perinuclear region</location>
    </subcellularLocation>
    <subcellularLocation>
        <location evidence="3">Nucleus speckle</location>
    </subcellularLocation>
</comment>
<dbReference type="PANTHER" id="PTHR13434">
    <property type="entry name" value="PROTEIN CASC3"/>
    <property type="match status" value="1"/>
</dbReference>
<dbReference type="InterPro" id="IPR018545">
    <property type="entry name" value="Btz_dom"/>
</dbReference>
<keyword evidence="17" id="KW-0966">Cell projection</keyword>
<evidence type="ECO:0000256" key="18">
    <source>
        <dbReference type="SAM" id="MobiDB-lite"/>
    </source>
</evidence>
<keyword evidence="13" id="KW-0694">RNA-binding</keyword>
<feature type="compositionally biased region" description="Polar residues" evidence="18">
    <location>
        <begin position="665"/>
        <end position="676"/>
    </location>
</feature>
<dbReference type="GO" id="GO:0003729">
    <property type="term" value="F:mRNA binding"/>
    <property type="evidence" value="ECO:0007669"/>
    <property type="project" value="InterPro"/>
</dbReference>
<evidence type="ECO:0000256" key="12">
    <source>
        <dbReference type="ARBA" id="ARBA00022845"/>
    </source>
</evidence>
<keyword evidence="12" id="KW-0810">Translation regulation</keyword>
<feature type="region of interest" description="Disordered" evidence="18">
    <location>
        <begin position="824"/>
        <end position="894"/>
    </location>
</feature>
<feature type="compositionally biased region" description="Low complexity" evidence="18">
    <location>
        <begin position="652"/>
        <end position="663"/>
    </location>
</feature>
<keyword evidence="8" id="KW-0963">Cytoplasm</keyword>
<feature type="compositionally biased region" description="Polar residues" evidence="18">
    <location>
        <begin position="34"/>
        <end position="52"/>
    </location>
</feature>
<dbReference type="GO" id="GO:0006417">
    <property type="term" value="P:regulation of translation"/>
    <property type="evidence" value="ECO:0007669"/>
    <property type="project" value="UniProtKB-KW"/>
</dbReference>
<feature type="region of interest" description="Disordered" evidence="18">
    <location>
        <begin position="594"/>
        <end position="625"/>
    </location>
</feature>
<feature type="region of interest" description="Disordered" evidence="18">
    <location>
        <begin position="513"/>
        <end position="551"/>
    </location>
</feature>
<keyword evidence="7" id="KW-0813">Transport</keyword>
<evidence type="ECO:0000256" key="10">
    <source>
        <dbReference type="ARBA" id="ARBA00022728"/>
    </source>
</evidence>
<feature type="compositionally biased region" description="Basic and acidic residues" evidence="18">
    <location>
        <begin position="769"/>
        <end position="780"/>
    </location>
</feature>
<keyword evidence="9" id="KW-0507">mRNA processing</keyword>
<gene>
    <name evidence="21" type="primary">CASC3</name>
    <name evidence="20" type="ORF">CCAP1982_LOCUS2706</name>
</gene>
<evidence type="ECO:0000256" key="13">
    <source>
        <dbReference type="ARBA" id="ARBA00022884"/>
    </source>
</evidence>
<evidence type="ECO:0000259" key="19">
    <source>
        <dbReference type="SMART" id="SM01044"/>
    </source>
</evidence>
<dbReference type="GO" id="GO:0051028">
    <property type="term" value="P:mRNA transport"/>
    <property type="evidence" value="ECO:0007669"/>
    <property type="project" value="UniProtKB-KW"/>
</dbReference>
<evidence type="ECO:0000256" key="2">
    <source>
        <dbReference type="ARBA" id="ARBA00004279"/>
    </source>
</evidence>
<evidence type="ECO:0000256" key="8">
    <source>
        <dbReference type="ARBA" id="ARBA00022490"/>
    </source>
</evidence>
<feature type="compositionally biased region" description="Polar residues" evidence="18">
    <location>
        <begin position="594"/>
        <end position="607"/>
    </location>
</feature>
<feature type="compositionally biased region" description="Basic and acidic residues" evidence="18">
    <location>
        <begin position="197"/>
        <end position="214"/>
    </location>
</feature>
<evidence type="ECO:0000313" key="21">
    <source>
        <dbReference type="EMBL" id="JAC03654.1"/>
    </source>
</evidence>
<feature type="compositionally biased region" description="Low complexity" evidence="18">
    <location>
        <begin position="306"/>
        <end position="315"/>
    </location>
</feature>